<gene>
    <name evidence="5" type="ORF">Pla100_22680</name>
</gene>
<evidence type="ECO:0000313" key="5">
    <source>
        <dbReference type="EMBL" id="TWT97119.1"/>
    </source>
</evidence>
<dbReference type="PANTHER" id="PTHR33204">
    <property type="entry name" value="TRANSCRIPTIONAL REGULATOR, MARR FAMILY"/>
    <property type="match status" value="1"/>
</dbReference>
<dbReference type="InterPro" id="IPR036390">
    <property type="entry name" value="WH_DNA-bd_sf"/>
</dbReference>
<sequence length="151" mass="16650">MAAGNWAVFVMKNDLRSDCPIAASLDVIGDRWTLVVLRDLLLMQKVAFSEIGVQEGIATNILMNRLERLTEAGIIECYAHPTDGRRRIYLPTQRGIELIPVLVDLVVWGTDHTAAQGVRKIAKAIKQDREGMIKNIEAKAAASRAANMPKA</sequence>
<proteinExistence type="predicted"/>
<evidence type="ECO:0000259" key="4">
    <source>
        <dbReference type="PROSITE" id="PS51118"/>
    </source>
</evidence>
<dbReference type="Proteomes" id="UP000316213">
    <property type="component" value="Unassembled WGS sequence"/>
</dbReference>
<comment type="caution">
    <text evidence="5">The sequence shown here is derived from an EMBL/GenBank/DDBJ whole genome shotgun (WGS) entry which is preliminary data.</text>
</comment>
<keyword evidence="2" id="KW-0238">DNA-binding</keyword>
<evidence type="ECO:0000313" key="6">
    <source>
        <dbReference type="Proteomes" id="UP000316213"/>
    </source>
</evidence>
<dbReference type="AlphaFoldDB" id="A0A5C6AC04"/>
<keyword evidence="3" id="KW-0804">Transcription</keyword>
<reference evidence="5 6" key="1">
    <citation type="submission" date="2019-02" db="EMBL/GenBank/DDBJ databases">
        <title>Deep-cultivation of Planctomycetes and their phenomic and genomic characterization uncovers novel biology.</title>
        <authorList>
            <person name="Wiegand S."/>
            <person name="Jogler M."/>
            <person name="Boedeker C."/>
            <person name="Pinto D."/>
            <person name="Vollmers J."/>
            <person name="Rivas-Marin E."/>
            <person name="Kohn T."/>
            <person name="Peeters S.H."/>
            <person name="Heuer A."/>
            <person name="Rast P."/>
            <person name="Oberbeckmann S."/>
            <person name="Bunk B."/>
            <person name="Jeske O."/>
            <person name="Meyerdierks A."/>
            <person name="Storesund J.E."/>
            <person name="Kallscheuer N."/>
            <person name="Luecker S."/>
            <person name="Lage O.M."/>
            <person name="Pohl T."/>
            <person name="Merkel B.J."/>
            <person name="Hornburger P."/>
            <person name="Mueller R.-W."/>
            <person name="Bruemmer F."/>
            <person name="Labrenz M."/>
            <person name="Spormann A.M."/>
            <person name="Op Den Camp H."/>
            <person name="Overmann J."/>
            <person name="Amann R."/>
            <person name="Jetten M.S.M."/>
            <person name="Mascher T."/>
            <person name="Medema M.H."/>
            <person name="Devos D.P."/>
            <person name="Kaster A.-K."/>
            <person name="Ovreas L."/>
            <person name="Rohde M."/>
            <person name="Galperin M.Y."/>
            <person name="Jogler C."/>
        </authorList>
    </citation>
    <scope>NUCLEOTIDE SEQUENCE [LARGE SCALE GENOMIC DNA]</scope>
    <source>
        <strain evidence="5 6">Pla100</strain>
    </source>
</reference>
<dbReference type="InterPro" id="IPR036388">
    <property type="entry name" value="WH-like_DNA-bd_sf"/>
</dbReference>
<dbReference type="EMBL" id="SJPM01000004">
    <property type="protein sequence ID" value="TWT97119.1"/>
    <property type="molecule type" value="Genomic_DNA"/>
</dbReference>
<organism evidence="5 6">
    <name type="scientific">Neorhodopirellula pilleata</name>
    <dbReference type="NCBI Taxonomy" id="2714738"/>
    <lineage>
        <taxon>Bacteria</taxon>
        <taxon>Pseudomonadati</taxon>
        <taxon>Planctomycetota</taxon>
        <taxon>Planctomycetia</taxon>
        <taxon>Pirellulales</taxon>
        <taxon>Pirellulaceae</taxon>
        <taxon>Neorhodopirellula</taxon>
    </lineage>
</organism>
<feature type="domain" description="HTH hxlR-type" evidence="4">
    <location>
        <begin position="19"/>
        <end position="117"/>
    </location>
</feature>
<keyword evidence="6" id="KW-1185">Reference proteome</keyword>
<keyword evidence="1" id="KW-0805">Transcription regulation</keyword>
<evidence type="ECO:0000256" key="1">
    <source>
        <dbReference type="ARBA" id="ARBA00023015"/>
    </source>
</evidence>
<dbReference type="PANTHER" id="PTHR33204:SF18">
    <property type="entry name" value="TRANSCRIPTIONAL REGULATORY PROTEIN"/>
    <property type="match status" value="1"/>
</dbReference>
<dbReference type="Pfam" id="PF01638">
    <property type="entry name" value="HxlR"/>
    <property type="match status" value="1"/>
</dbReference>
<name>A0A5C6AC04_9BACT</name>
<protein>
    <submittedName>
        <fullName evidence="5">HxlR-like helix-turn-helix</fullName>
    </submittedName>
</protein>
<evidence type="ECO:0000256" key="2">
    <source>
        <dbReference type="ARBA" id="ARBA00023125"/>
    </source>
</evidence>
<dbReference type="SUPFAM" id="SSF46785">
    <property type="entry name" value="Winged helix' DNA-binding domain"/>
    <property type="match status" value="1"/>
</dbReference>
<evidence type="ECO:0000256" key="3">
    <source>
        <dbReference type="ARBA" id="ARBA00023163"/>
    </source>
</evidence>
<dbReference type="Gene3D" id="1.10.10.10">
    <property type="entry name" value="Winged helix-like DNA-binding domain superfamily/Winged helix DNA-binding domain"/>
    <property type="match status" value="1"/>
</dbReference>
<accession>A0A5C6AC04</accession>
<dbReference type="GO" id="GO:0003677">
    <property type="term" value="F:DNA binding"/>
    <property type="evidence" value="ECO:0007669"/>
    <property type="project" value="UniProtKB-KW"/>
</dbReference>
<dbReference type="InterPro" id="IPR002577">
    <property type="entry name" value="HTH_HxlR"/>
</dbReference>
<dbReference type="PROSITE" id="PS51118">
    <property type="entry name" value="HTH_HXLR"/>
    <property type="match status" value="1"/>
</dbReference>